<dbReference type="Proteomes" id="UP000265520">
    <property type="component" value="Unassembled WGS sequence"/>
</dbReference>
<evidence type="ECO:0000313" key="2">
    <source>
        <dbReference type="Proteomes" id="UP000265520"/>
    </source>
</evidence>
<proteinExistence type="predicted"/>
<sequence length="75" mass="8119">MSVPLYGFSCSSDNCIALKASQYKMSAELPESMKTLFTTEGKACCPIDRTSSVERLAYHFLAELDSPPPANPSAI</sequence>
<evidence type="ECO:0000313" key="1">
    <source>
        <dbReference type="EMBL" id="MCI43887.1"/>
    </source>
</evidence>
<feature type="non-terminal residue" evidence="1">
    <location>
        <position position="75"/>
    </location>
</feature>
<dbReference type="EMBL" id="LXQA010323200">
    <property type="protein sequence ID" value="MCI43887.1"/>
    <property type="molecule type" value="Genomic_DNA"/>
</dbReference>
<dbReference type="AlphaFoldDB" id="A0A392S661"/>
<organism evidence="1 2">
    <name type="scientific">Trifolium medium</name>
    <dbReference type="NCBI Taxonomy" id="97028"/>
    <lineage>
        <taxon>Eukaryota</taxon>
        <taxon>Viridiplantae</taxon>
        <taxon>Streptophyta</taxon>
        <taxon>Embryophyta</taxon>
        <taxon>Tracheophyta</taxon>
        <taxon>Spermatophyta</taxon>
        <taxon>Magnoliopsida</taxon>
        <taxon>eudicotyledons</taxon>
        <taxon>Gunneridae</taxon>
        <taxon>Pentapetalae</taxon>
        <taxon>rosids</taxon>
        <taxon>fabids</taxon>
        <taxon>Fabales</taxon>
        <taxon>Fabaceae</taxon>
        <taxon>Papilionoideae</taxon>
        <taxon>50 kb inversion clade</taxon>
        <taxon>NPAAA clade</taxon>
        <taxon>Hologalegina</taxon>
        <taxon>IRL clade</taxon>
        <taxon>Trifolieae</taxon>
        <taxon>Trifolium</taxon>
    </lineage>
</organism>
<protein>
    <submittedName>
        <fullName evidence="1">Uncharacterized protein</fullName>
    </submittedName>
</protein>
<accession>A0A392S661</accession>
<reference evidence="1 2" key="1">
    <citation type="journal article" date="2018" name="Front. Plant Sci.">
        <title>Red Clover (Trifolium pratense) and Zigzag Clover (T. medium) - A Picture of Genomic Similarities and Differences.</title>
        <authorList>
            <person name="Dluhosova J."/>
            <person name="Istvanek J."/>
            <person name="Nedelnik J."/>
            <person name="Repkova J."/>
        </authorList>
    </citation>
    <scope>NUCLEOTIDE SEQUENCE [LARGE SCALE GENOMIC DNA]</scope>
    <source>
        <strain evidence="2">cv. 10/8</strain>
        <tissue evidence="1">Leaf</tissue>
    </source>
</reference>
<name>A0A392S661_9FABA</name>
<comment type="caution">
    <text evidence="1">The sequence shown here is derived from an EMBL/GenBank/DDBJ whole genome shotgun (WGS) entry which is preliminary data.</text>
</comment>
<keyword evidence="2" id="KW-1185">Reference proteome</keyword>